<dbReference type="RefSeq" id="WP_152423779.1">
    <property type="nucleotide sequence ID" value="NZ_BMLZ01000060.1"/>
</dbReference>
<evidence type="ECO:0000256" key="1">
    <source>
        <dbReference type="SAM" id="MobiDB-lite"/>
    </source>
</evidence>
<feature type="compositionally biased region" description="Polar residues" evidence="1">
    <location>
        <begin position="96"/>
        <end position="110"/>
    </location>
</feature>
<reference evidence="4" key="3">
    <citation type="journal article" date="2019" name="Int. J. Syst. Evol. Microbiol.">
        <title>The Global Catalogue of Microorganisms (GCM) 10K type strain sequencing project: providing services to taxonomists for standard genome sequencing and annotation.</title>
        <authorList>
            <consortium name="The Broad Institute Genomics Platform"/>
            <consortium name="The Broad Institute Genome Sequencing Center for Infectious Disease"/>
            <person name="Wu L."/>
            <person name="Ma J."/>
        </authorList>
    </citation>
    <scope>NUCLEOTIDE SEQUENCE [LARGE SCALE GENOMIC DNA]</scope>
    <source>
        <strain evidence="4">CGMCC 1.8884</strain>
    </source>
</reference>
<evidence type="ECO:0000313" key="4">
    <source>
        <dbReference type="Proteomes" id="UP000630135"/>
    </source>
</evidence>
<dbReference type="Proteomes" id="UP000630135">
    <property type="component" value="Unassembled WGS sequence"/>
</dbReference>
<feature type="region of interest" description="Disordered" evidence="1">
    <location>
        <begin position="85"/>
        <end position="120"/>
    </location>
</feature>
<sequence length="120" mass="13142">MPEPKRTSKATLERVVYELQHGGQTHQCEAASTKDLKGQLERLMPGLDSYSVQALAHVVHASAGSVIGRGWSVRRVGVLRFEPDQTDAAPQRVRQSKSIQEASANSGSNETLDEALDRLF</sequence>
<proteinExistence type="predicted"/>
<organism evidence="2 5">
    <name type="scientific">Deinococcus wulumuqiensis</name>
    <dbReference type="NCBI Taxonomy" id="980427"/>
    <lineage>
        <taxon>Bacteria</taxon>
        <taxon>Thermotogati</taxon>
        <taxon>Deinococcota</taxon>
        <taxon>Deinococci</taxon>
        <taxon>Deinococcales</taxon>
        <taxon>Deinococcaceae</taxon>
        <taxon>Deinococcus</taxon>
    </lineage>
</organism>
<protein>
    <submittedName>
        <fullName evidence="2">Uncharacterized protein</fullName>
    </submittedName>
</protein>
<reference evidence="2" key="4">
    <citation type="submission" date="2023-08" db="EMBL/GenBank/DDBJ databases">
        <authorList>
            <person name="Sun Q."/>
            <person name="Zhou Y."/>
        </authorList>
    </citation>
    <scope>NUCLEOTIDE SEQUENCE</scope>
    <source>
        <strain evidence="3">CGMCC 1.8884</strain>
        <strain evidence="2">CGMCC 1.8885</strain>
    </source>
</reference>
<evidence type="ECO:0000313" key="5">
    <source>
        <dbReference type="Proteomes" id="UP000652720"/>
    </source>
</evidence>
<dbReference type="Proteomes" id="UP000652720">
    <property type="component" value="Unassembled WGS sequence"/>
</dbReference>
<dbReference type="EMBL" id="BMLZ01000060">
    <property type="protein sequence ID" value="GGP31268.1"/>
    <property type="molecule type" value="Genomic_DNA"/>
</dbReference>
<reference evidence="2" key="2">
    <citation type="journal article" date="2014" name="Int. J. Syst. Evol. Microbiol.">
        <title>Complete genome sequence of Corynebacterium casei LMG S-19264T (=DSM 44701T), isolated from a smear-ripened cheese.</title>
        <authorList>
            <consortium name="US DOE Joint Genome Institute (JGI-PGF)"/>
            <person name="Walter F."/>
            <person name="Albersmeier A."/>
            <person name="Kalinowski J."/>
            <person name="Ruckert C."/>
        </authorList>
    </citation>
    <scope>NUCLEOTIDE SEQUENCE</scope>
    <source>
        <strain evidence="2">CGMCC 1.8885</strain>
    </source>
</reference>
<reference evidence="3" key="1">
    <citation type="journal article" date="2014" name="Int. J. Syst. Evol. Microbiol.">
        <title>Complete genome of a new Firmicutes species belonging to the dominant human colonic microbiota ('Ruminococcus bicirculans') reveals two chromosomes and a selective capacity to utilize plant glucans.</title>
        <authorList>
            <consortium name="NISC Comparative Sequencing Program"/>
            <person name="Wegmann U."/>
            <person name="Louis P."/>
            <person name="Goesmann A."/>
            <person name="Henrissat B."/>
            <person name="Duncan S.H."/>
            <person name="Flint H.J."/>
        </authorList>
    </citation>
    <scope>NUCLEOTIDE SEQUENCE</scope>
    <source>
        <strain evidence="3">CGMCC 1.8884</strain>
    </source>
</reference>
<keyword evidence="4" id="KW-1185">Reference proteome</keyword>
<gene>
    <name evidence="3" type="ORF">GCM10008021_29190</name>
    <name evidence="2" type="ORF">GCM10010914_30180</name>
</gene>
<accession>A0AAV4K8I9</accession>
<name>A0AAV4K8I9_9DEIO</name>
<comment type="caution">
    <text evidence="2">The sequence shown here is derived from an EMBL/GenBank/DDBJ whole genome shotgun (WGS) entry which is preliminary data.</text>
</comment>
<evidence type="ECO:0000313" key="2">
    <source>
        <dbReference type="EMBL" id="GGI93530.1"/>
    </source>
</evidence>
<evidence type="ECO:0000313" key="3">
    <source>
        <dbReference type="EMBL" id="GGP31268.1"/>
    </source>
</evidence>
<dbReference type="AlphaFoldDB" id="A0AAV4K8I9"/>
<dbReference type="EMBL" id="BMMA01000052">
    <property type="protein sequence ID" value="GGI93530.1"/>
    <property type="molecule type" value="Genomic_DNA"/>
</dbReference>